<reference evidence="1 2" key="1">
    <citation type="journal article" date="2020" name="Mol. Plant">
        <title>The Chromosome-Based Rubber Tree Genome Provides New Insights into Spurge Genome Evolution and Rubber Biosynthesis.</title>
        <authorList>
            <person name="Liu J."/>
            <person name="Shi C."/>
            <person name="Shi C.C."/>
            <person name="Li W."/>
            <person name="Zhang Q.J."/>
            <person name="Zhang Y."/>
            <person name="Li K."/>
            <person name="Lu H.F."/>
            <person name="Shi C."/>
            <person name="Zhu S.T."/>
            <person name="Xiao Z.Y."/>
            <person name="Nan H."/>
            <person name="Yue Y."/>
            <person name="Zhu X.G."/>
            <person name="Wu Y."/>
            <person name="Hong X.N."/>
            <person name="Fan G.Y."/>
            <person name="Tong Y."/>
            <person name="Zhang D."/>
            <person name="Mao C.L."/>
            <person name="Liu Y.L."/>
            <person name="Hao S.J."/>
            <person name="Liu W.Q."/>
            <person name="Lv M.Q."/>
            <person name="Zhang H.B."/>
            <person name="Liu Y."/>
            <person name="Hu-Tang G.R."/>
            <person name="Wang J.P."/>
            <person name="Wang J.H."/>
            <person name="Sun Y.H."/>
            <person name="Ni S.B."/>
            <person name="Chen W.B."/>
            <person name="Zhang X.C."/>
            <person name="Jiao Y.N."/>
            <person name="Eichler E.E."/>
            <person name="Li G.H."/>
            <person name="Liu X."/>
            <person name="Gao L.Z."/>
        </authorList>
    </citation>
    <scope>NUCLEOTIDE SEQUENCE [LARGE SCALE GENOMIC DNA]</scope>
    <source>
        <strain evidence="2">cv. GT1</strain>
        <tissue evidence="1">Leaf</tissue>
    </source>
</reference>
<dbReference type="GO" id="GO:0016567">
    <property type="term" value="P:protein ubiquitination"/>
    <property type="evidence" value="ECO:0007669"/>
    <property type="project" value="UniProtKB-UniPathway"/>
</dbReference>
<dbReference type="AlphaFoldDB" id="A0A6A6LSQ2"/>
<gene>
    <name evidence="1" type="ORF">GH714_014181</name>
</gene>
<proteinExistence type="predicted"/>
<comment type="caution">
    <text evidence="1">The sequence shown here is derived from an EMBL/GenBank/DDBJ whole genome shotgun (WGS) entry which is preliminary data.</text>
</comment>
<dbReference type="UniPathway" id="UPA00143"/>
<protein>
    <submittedName>
        <fullName evidence="1">Uncharacterized protein</fullName>
    </submittedName>
</protein>
<name>A0A6A6LSQ2_HEVBR</name>
<organism evidence="1 2">
    <name type="scientific">Hevea brasiliensis</name>
    <name type="common">Para rubber tree</name>
    <name type="synonym">Siphonia brasiliensis</name>
    <dbReference type="NCBI Taxonomy" id="3981"/>
    <lineage>
        <taxon>Eukaryota</taxon>
        <taxon>Viridiplantae</taxon>
        <taxon>Streptophyta</taxon>
        <taxon>Embryophyta</taxon>
        <taxon>Tracheophyta</taxon>
        <taxon>Spermatophyta</taxon>
        <taxon>Magnoliopsida</taxon>
        <taxon>eudicotyledons</taxon>
        <taxon>Gunneridae</taxon>
        <taxon>Pentapetalae</taxon>
        <taxon>rosids</taxon>
        <taxon>fabids</taxon>
        <taxon>Malpighiales</taxon>
        <taxon>Euphorbiaceae</taxon>
        <taxon>Crotonoideae</taxon>
        <taxon>Micrandreae</taxon>
        <taxon>Hevea</taxon>
    </lineage>
</organism>
<dbReference type="Proteomes" id="UP000467840">
    <property type="component" value="Chromosome 16"/>
</dbReference>
<dbReference type="EMBL" id="JAAGAX010000009">
    <property type="protein sequence ID" value="KAF2303153.1"/>
    <property type="molecule type" value="Genomic_DNA"/>
</dbReference>
<evidence type="ECO:0000313" key="2">
    <source>
        <dbReference type="Proteomes" id="UP000467840"/>
    </source>
</evidence>
<accession>A0A6A6LSQ2</accession>
<evidence type="ECO:0000313" key="1">
    <source>
        <dbReference type="EMBL" id="KAF2303153.1"/>
    </source>
</evidence>
<keyword evidence="2" id="KW-1185">Reference proteome</keyword>
<sequence>MATNKGVDGRDGEKSIGGWNMNVVMVYGGLKMVLVAADSGVLGTKERLAQLGVPREYLERQCPGIVAFVMDNPTWIPDLVSAILPSDEDVAENLLETKARSKKVLNPTMKQHFRECMFWLQWMMFLCEPAIALKNLSKISIGRGVCGQFGEKMILHIGVEHVPKTQHVPFVFLAFRMETTRTMIIVLFTQAKDVVIVGMSQHGNRRASAQNTKVLKRYSPFQRSLQTL</sequence>